<protein>
    <submittedName>
        <fullName evidence="1">Gp436 family protein</fullName>
    </submittedName>
</protein>
<evidence type="ECO:0000313" key="2">
    <source>
        <dbReference type="Proteomes" id="UP000078465"/>
    </source>
</evidence>
<dbReference type="EMBL" id="CP171853">
    <property type="protein sequence ID" value="XKM42025.1"/>
    <property type="molecule type" value="Genomic_DNA"/>
</dbReference>
<name>A0ACD5ESM0_9HYPH</name>
<sequence>MKPLAASFPTELRDTFIMYATVSDMIARFGETQIIRLSRPEDRTAETVDEEKVNTALADAGALIDGYIRGRYFVPIAAPPAEIVRATCILARYDLAQGENMDPSEEMSKARKDVISWLENIAKELVNLDVPAAEPAGPAVNSGPRMSDRPRIMTSDTLRGW</sequence>
<accession>A0ACD5ESM0</accession>
<gene>
    <name evidence="1" type="ORF">A4U53_016315</name>
</gene>
<proteinExistence type="predicted"/>
<evidence type="ECO:0000313" key="1">
    <source>
        <dbReference type="EMBL" id="XKM42025.1"/>
    </source>
</evidence>
<organism evidence="1 2">
    <name type="scientific">Rhizobium ruizarguesonis</name>
    <dbReference type="NCBI Taxonomy" id="2081791"/>
    <lineage>
        <taxon>Bacteria</taxon>
        <taxon>Pseudomonadati</taxon>
        <taxon>Pseudomonadota</taxon>
        <taxon>Alphaproteobacteria</taxon>
        <taxon>Hyphomicrobiales</taxon>
        <taxon>Rhizobiaceae</taxon>
        <taxon>Rhizobium/Agrobacterium group</taxon>
        <taxon>Rhizobium</taxon>
    </lineage>
</organism>
<reference evidence="1" key="1">
    <citation type="submission" date="2024-10" db="EMBL/GenBank/DDBJ databases">
        <title>Strain of Rhizobium-related bacteria isolated fromm roots of Vavilovia formosa.</title>
        <authorList>
            <person name="Kimeklis A."/>
            <person name="Afonin A."/>
        </authorList>
    </citation>
    <scope>NUCLEOTIDE SEQUENCE</scope>
    <source>
        <strain evidence="1">Vaf-46</strain>
    </source>
</reference>
<dbReference type="Proteomes" id="UP000078465">
    <property type="component" value="Chromosome"/>
</dbReference>